<feature type="signal peptide" evidence="2">
    <location>
        <begin position="1"/>
        <end position="25"/>
    </location>
</feature>
<organism evidence="3 4">
    <name type="scientific">Roseibium marinum</name>
    <dbReference type="NCBI Taxonomy" id="281252"/>
    <lineage>
        <taxon>Bacteria</taxon>
        <taxon>Pseudomonadati</taxon>
        <taxon>Pseudomonadota</taxon>
        <taxon>Alphaproteobacteria</taxon>
        <taxon>Hyphomicrobiales</taxon>
        <taxon>Stappiaceae</taxon>
        <taxon>Roseibium</taxon>
    </lineage>
</organism>
<evidence type="ECO:0000256" key="1">
    <source>
        <dbReference type="SAM" id="MobiDB-lite"/>
    </source>
</evidence>
<dbReference type="Proteomes" id="UP000236959">
    <property type="component" value="Unassembled WGS sequence"/>
</dbReference>
<comment type="caution">
    <text evidence="3">The sequence shown here is derived from an EMBL/GenBank/DDBJ whole genome shotgun (WGS) entry which is preliminary data.</text>
</comment>
<protein>
    <submittedName>
        <fullName evidence="3">Uncharacterized protein</fullName>
    </submittedName>
</protein>
<feature type="region of interest" description="Disordered" evidence="1">
    <location>
        <begin position="29"/>
        <end position="48"/>
    </location>
</feature>
<evidence type="ECO:0000256" key="2">
    <source>
        <dbReference type="SAM" id="SignalP"/>
    </source>
</evidence>
<accession>A0A2S3V3P7</accession>
<name>A0A2S3V3P7_9HYPH</name>
<evidence type="ECO:0000313" key="3">
    <source>
        <dbReference type="EMBL" id="POF34581.1"/>
    </source>
</evidence>
<reference evidence="3 4" key="1">
    <citation type="submission" date="2018-01" db="EMBL/GenBank/DDBJ databases">
        <title>Genomic Encyclopedia of Archaeal and Bacterial Type Strains, Phase II (KMG-II): from individual species to whole genera.</title>
        <authorList>
            <person name="Goeker M."/>
        </authorList>
    </citation>
    <scope>NUCLEOTIDE SEQUENCE [LARGE SCALE GENOMIC DNA]</scope>
    <source>
        <strain evidence="3 4">DSM 17023</strain>
    </source>
</reference>
<sequence length="202" mass="20866">MPAYPSVLSLVALQAALLFTPVAAAAQQTDRGAGQGENRATRPAVRTQSGQQIPAGALGIAQIDAPRVATLLQLRGMTGHGTVTLRGAILGDATLRGEGEEDCLSLPVRFVAGDFGGENISVQAAEPIRLIIRTQRVARTLAEGGDVVSDMYRIATLPDDPDADIVIESGLGASHGFVLNPGSSVAADIFGASVRHVTCTEQ</sequence>
<dbReference type="EMBL" id="PPCN01000001">
    <property type="protein sequence ID" value="POF34581.1"/>
    <property type="molecule type" value="Genomic_DNA"/>
</dbReference>
<feature type="chain" id="PRO_5015516524" evidence="2">
    <location>
        <begin position="26"/>
        <end position="202"/>
    </location>
</feature>
<gene>
    <name evidence="3" type="ORF">CLV41_1011037</name>
</gene>
<keyword evidence="2" id="KW-0732">Signal</keyword>
<proteinExistence type="predicted"/>
<evidence type="ECO:0000313" key="4">
    <source>
        <dbReference type="Proteomes" id="UP000236959"/>
    </source>
</evidence>
<dbReference type="AlphaFoldDB" id="A0A2S3V3P7"/>
<dbReference type="OrthoDB" id="6105117at2"/>
<keyword evidence="4" id="KW-1185">Reference proteome</keyword>